<name>A0A9N9J030_9GLOM</name>
<dbReference type="Proteomes" id="UP000789759">
    <property type="component" value="Unassembled WGS sequence"/>
</dbReference>
<dbReference type="AlphaFoldDB" id="A0A9N9J030"/>
<keyword evidence="2" id="KW-1185">Reference proteome</keyword>
<organism evidence="1 2">
    <name type="scientific">Cetraspora pellucida</name>
    <dbReference type="NCBI Taxonomy" id="1433469"/>
    <lineage>
        <taxon>Eukaryota</taxon>
        <taxon>Fungi</taxon>
        <taxon>Fungi incertae sedis</taxon>
        <taxon>Mucoromycota</taxon>
        <taxon>Glomeromycotina</taxon>
        <taxon>Glomeromycetes</taxon>
        <taxon>Diversisporales</taxon>
        <taxon>Gigasporaceae</taxon>
        <taxon>Cetraspora</taxon>
    </lineage>
</organism>
<dbReference type="OrthoDB" id="2410897at2759"/>
<gene>
    <name evidence="1" type="ORF">CPELLU_LOCUS15164</name>
</gene>
<feature type="non-terminal residue" evidence="1">
    <location>
        <position position="397"/>
    </location>
</feature>
<dbReference type="EMBL" id="CAJVQA010019345">
    <property type="protein sequence ID" value="CAG8758637.1"/>
    <property type="molecule type" value="Genomic_DNA"/>
</dbReference>
<evidence type="ECO:0000313" key="1">
    <source>
        <dbReference type="EMBL" id="CAG8758637.1"/>
    </source>
</evidence>
<reference evidence="1" key="1">
    <citation type="submission" date="2021-06" db="EMBL/GenBank/DDBJ databases">
        <authorList>
            <person name="Kallberg Y."/>
            <person name="Tangrot J."/>
            <person name="Rosling A."/>
        </authorList>
    </citation>
    <scope>NUCLEOTIDE SEQUENCE</scope>
    <source>
        <strain evidence="1">FL966</strain>
    </source>
</reference>
<comment type="caution">
    <text evidence="1">The sequence shown here is derived from an EMBL/GenBank/DDBJ whole genome shotgun (WGS) entry which is preliminary data.</text>
</comment>
<evidence type="ECO:0000313" key="2">
    <source>
        <dbReference type="Proteomes" id="UP000789759"/>
    </source>
</evidence>
<protein>
    <submittedName>
        <fullName evidence="1">24006_t:CDS:1</fullName>
    </submittedName>
</protein>
<sequence length="397" mass="44764">YISISDIKITQSDLDILQHALSQDYKYIIDSFNVIQAYNVLGACAKPFEADFHVNISTIDDAKTWLEKFSDLHKGHIIKGVRYLFSKRLHCIHGHAVKLKQGQEKNNVDNEISENTEIEEKKKAKVSAHTRDTNCLAKLSIKVQNKYCTYPCIISLLFHHNHPLAPGHTTSFRPISNNIKETFFSLFNSEHTPISAYNTYIEEIQLKHDNDEVVLADRAICPYKHNIYNLHRKFLNESIGAWNKKEMFSRLAEEVSDFNTHMKENAWMQPYIASVNGDPGQPFILVVITNLMKCCHSLQQAKELVYIDATVGLDTLNTPLTIISTSTPIGGLPLAAILTSDETTITFTKALDMLKHIMPSTVFGGCGPLVGPQVIMTNDSTAERKALQCTWEKATLL</sequence>
<dbReference type="PANTHER" id="PTHR35385">
    <property type="entry name" value="PROTEIN B, PUTATIVE-RELATED-RELATED"/>
    <property type="match status" value="1"/>
</dbReference>
<accession>A0A9N9J030</accession>
<proteinExistence type="predicted"/>
<dbReference type="PANTHER" id="PTHR35385:SF2">
    <property type="entry name" value="PROTEIN B, PUTATIVE-RELATED"/>
    <property type="match status" value="1"/>
</dbReference>